<evidence type="ECO:0000256" key="1">
    <source>
        <dbReference type="SAM" id="SignalP"/>
    </source>
</evidence>
<dbReference type="Gene3D" id="1.25.40.10">
    <property type="entry name" value="Tetratricopeptide repeat domain"/>
    <property type="match status" value="1"/>
</dbReference>
<accession>A0A7L9WRB4</accession>
<protein>
    <submittedName>
        <fullName evidence="3">DUF560 domain-containing protein</fullName>
    </submittedName>
</protein>
<evidence type="ECO:0000313" key="4">
    <source>
        <dbReference type="Proteomes" id="UP000594118"/>
    </source>
</evidence>
<feature type="domain" description="Surface lipoprotein assembly modifier C-terminal" evidence="2">
    <location>
        <begin position="121"/>
        <end position="407"/>
    </location>
</feature>
<dbReference type="Proteomes" id="UP000594118">
    <property type="component" value="Chromosome"/>
</dbReference>
<dbReference type="Pfam" id="PF04575">
    <property type="entry name" value="SlipAM"/>
    <property type="match status" value="1"/>
</dbReference>
<sequence>MTLKKLSAGLLVLLCLTLGAATTARAQTPTAQQQEARLWDLAVEAGRKGQTTQALAQMERLVSLRPDAARYHYELGILLAQLGQDDRARYHLELVRGGDLPPEIRAEVIRRVQAIDQRRPWDGYLRFGLVQESNPARRTAAESLQIGGLSFTINPAARAQSARGLNLGVGATAQNALKARLNLQGAVHADATFYDGDAPDDVQLRGSVTLQYFGNAGRQSGLGLALTPRWLDGEAYAKTLQIFATHSRPLTQSGTLDVMLRRGRIDYAQPGVAPLDQSEVQLTYRHAASPRLAFHGGLSAERRSSAAAWESGRVFGLSAGATYAFEGGVVAGLDLNALSRRHDSPHPLFGKIREDHLVVAGLRLLNRDWSWRGMTPVLSLAWEKQTSTLAYYSYDNLRMGLTLTKRF</sequence>
<gene>
    <name evidence="3" type="ORF">F3W81_14810</name>
</gene>
<dbReference type="EMBL" id="CP045201">
    <property type="protein sequence ID" value="QOL81986.1"/>
    <property type="molecule type" value="Genomic_DNA"/>
</dbReference>
<organism evidence="3 4">
    <name type="scientific">Pseudooceanicola spongiae</name>
    <dbReference type="NCBI Taxonomy" id="2613965"/>
    <lineage>
        <taxon>Bacteria</taxon>
        <taxon>Pseudomonadati</taxon>
        <taxon>Pseudomonadota</taxon>
        <taxon>Alphaproteobacteria</taxon>
        <taxon>Rhodobacterales</taxon>
        <taxon>Paracoccaceae</taxon>
        <taxon>Pseudooceanicola</taxon>
    </lineage>
</organism>
<evidence type="ECO:0000313" key="3">
    <source>
        <dbReference type="EMBL" id="QOL81986.1"/>
    </source>
</evidence>
<name>A0A7L9WRB4_9RHOB</name>
<dbReference type="RefSeq" id="WP_193079900.1">
    <property type="nucleotide sequence ID" value="NZ_CP045201.1"/>
</dbReference>
<reference evidence="3 4" key="1">
    <citation type="submission" date="2019-10" db="EMBL/GenBank/DDBJ databases">
        <title>Pseudopuniceibacterium sp. HQ09 islated from Antarctica.</title>
        <authorList>
            <person name="Liao L."/>
            <person name="Su S."/>
            <person name="Chen B."/>
            <person name="Yu Y."/>
        </authorList>
    </citation>
    <scope>NUCLEOTIDE SEQUENCE [LARGE SCALE GENOMIC DNA]</scope>
    <source>
        <strain evidence="3 4">HQ09</strain>
    </source>
</reference>
<evidence type="ECO:0000259" key="2">
    <source>
        <dbReference type="Pfam" id="PF04575"/>
    </source>
</evidence>
<proteinExistence type="predicted"/>
<dbReference type="InterPro" id="IPR011990">
    <property type="entry name" value="TPR-like_helical_dom_sf"/>
</dbReference>
<keyword evidence="1" id="KW-0732">Signal</keyword>
<feature type="chain" id="PRO_5032331502" evidence="1">
    <location>
        <begin position="27"/>
        <end position="407"/>
    </location>
</feature>
<dbReference type="KEGG" id="pshq:F3W81_14810"/>
<dbReference type="InterPro" id="IPR007655">
    <property type="entry name" value="Slam_C"/>
</dbReference>
<dbReference type="SUPFAM" id="SSF48452">
    <property type="entry name" value="TPR-like"/>
    <property type="match status" value="1"/>
</dbReference>
<feature type="signal peptide" evidence="1">
    <location>
        <begin position="1"/>
        <end position="26"/>
    </location>
</feature>
<keyword evidence="4" id="KW-1185">Reference proteome</keyword>
<dbReference type="AlphaFoldDB" id="A0A7L9WRB4"/>